<reference evidence="1" key="1">
    <citation type="journal article" date="2015" name="Nature">
        <title>Complex archaea that bridge the gap between prokaryotes and eukaryotes.</title>
        <authorList>
            <person name="Spang A."/>
            <person name="Saw J.H."/>
            <person name="Jorgensen S.L."/>
            <person name="Zaremba-Niedzwiedzka K."/>
            <person name="Martijn J."/>
            <person name="Lind A.E."/>
            <person name="van Eijk R."/>
            <person name="Schleper C."/>
            <person name="Guy L."/>
            <person name="Ettema T.J."/>
        </authorList>
    </citation>
    <scope>NUCLEOTIDE SEQUENCE</scope>
</reference>
<dbReference type="AlphaFoldDB" id="A0A0F9HVM6"/>
<proteinExistence type="predicted"/>
<sequence>MNPCPNECTEGREYVRVGYIYGGEDLWRWRECEECNGLGEVKEDTDERSRLGRERADTLNDEKWIEDRLAELALEVRTDEELAEDVEALEDVLSLDFIAELADHLRLSTPSPREPTYLCQGCGYVTDKSKAWVEVHPCPECGKEHYWTGSWDRLEESGKAEGISAIRGVVLAAIGKAPHSPEFV</sequence>
<feature type="non-terminal residue" evidence="1">
    <location>
        <position position="184"/>
    </location>
</feature>
<dbReference type="EMBL" id="LAZR01015823">
    <property type="protein sequence ID" value="KKM07202.1"/>
    <property type="molecule type" value="Genomic_DNA"/>
</dbReference>
<gene>
    <name evidence="1" type="ORF">LCGC14_1736360</name>
</gene>
<comment type="caution">
    <text evidence="1">The sequence shown here is derived from an EMBL/GenBank/DDBJ whole genome shotgun (WGS) entry which is preliminary data.</text>
</comment>
<organism evidence="1">
    <name type="scientific">marine sediment metagenome</name>
    <dbReference type="NCBI Taxonomy" id="412755"/>
    <lineage>
        <taxon>unclassified sequences</taxon>
        <taxon>metagenomes</taxon>
        <taxon>ecological metagenomes</taxon>
    </lineage>
</organism>
<protein>
    <submittedName>
        <fullName evidence="1">Uncharacterized protein</fullName>
    </submittedName>
</protein>
<evidence type="ECO:0000313" key="1">
    <source>
        <dbReference type="EMBL" id="KKM07202.1"/>
    </source>
</evidence>
<accession>A0A0F9HVM6</accession>
<name>A0A0F9HVM6_9ZZZZ</name>